<name>A0A9W6XM70_9STRA</name>
<comment type="subcellular location">
    <subcellularLocation>
        <location evidence="1 5">Secreted</location>
    </subcellularLocation>
</comment>
<evidence type="ECO:0000256" key="5">
    <source>
        <dbReference type="RuleBase" id="RU367124"/>
    </source>
</evidence>
<keyword evidence="4 5" id="KW-0732">Signal</keyword>
<protein>
    <recommendedName>
        <fullName evidence="5">RxLR effector protein</fullName>
    </recommendedName>
</protein>
<sequence>MRVSQFLVVAVAALLVKCGTVSCATDFSHSRHSHKILTKRSQTIDSIMIEGGGDRRLKGPAKKANEVNEERGITITDPVILENLAKFDDWVTKGKTAEKLYQELGLKLSWKIAYQTSRWKQFLFDEPEYLLFRKYVKYLQLTRTLAHYSEHFRQDPSSLSTTNGAGSRYFFRLPLLTAKYLNDAIDDLAMIYVHSFKLAVVQPSVLFCAASSIAEAVQSLYPFQ</sequence>
<organism evidence="6 7">
    <name type="scientific">Phytophthora fragariaefolia</name>
    <dbReference type="NCBI Taxonomy" id="1490495"/>
    <lineage>
        <taxon>Eukaryota</taxon>
        <taxon>Sar</taxon>
        <taxon>Stramenopiles</taxon>
        <taxon>Oomycota</taxon>
        <taxon>Peronosporomycetes</taxon>
        <taxon>Peronosporales</taxon>
        <taxon>Peronosporaceae</taxon>
        <taxon>Phytophthora</taxon>
    </lineage>
</organism>
<comment type="caution">
    <text evidence="6">The sequence shown here is derived from an EMBL/GenBank/DDBJ whole genome shotgun (WGS) entry which is preliminary data.</text>
</comment>
<dbReference type="OrthoDB" id="127995at2759"/>
<keyword evidence="3 5" id="KW-0964">Secreted</keyword>
<feature type="chain" id="PRO_5045012608" description="RxLR effector protein" evidence="5">
    <location>
        <begin position="24"/>
        <end position="224"/>
    </location>
</feature>
<evidence type="ECO:0000256" key="3">
    <source>
        <dbReference type="ARBA" id="ARBA00022525"/>
    </source>
</evidence>
<reference evidence="6" key="1">
    <citation type="submission" date="2023-04" db="EMBL/GenBank/DDBJ databases">
        <title>Phytophthora fragariaefolia NBRC 109709.</title>
        <authorList>
            <person name="Ichikawa N."/>
            <person name="Sato H."/>
            <person name="Tonouchi N."/>
        </authorList>
    </citation>
    <scope>NUCLEOTIDE SEQUENCE</scope>
    <source>
        <strain evidence="6">NBRC 109709</strain>
    </source>
</reference>
<dbReference type="InterPro" id="IPR031825">
    <property type="entry name" value="RXLR"/>
</dbReference>
<dbReference type="Pfam" id="PF16810">
    <property type="entry name" value="RXLR"/>
    <property type="match status" value="1"/>
</dbReference>
<dbReference type="EMBL" id="BSXT01001331">
    <property type="protein sequence ID" value="GMF41370.1"/>
    <property type="molecule type" value="Genomic_DNA"/>
</dbReference>
<evidence type="ECO:0000313" key="6">
    <source>
        <dbReference type="EMBL" id="GMF41370.1"/>
    </source>
</evidence>
<keyword evidence="7" id="KW-1185">Reference proteome</keyword>
<dbReference type="Proteomes" id="UP001165121">
    <property type="component" value="Unassembled WGS sequence"/>
</dbReference>
<gene>
    <name evidence="6" type="ORF">Pfra01_001306600</name>
</gene>
<evidence type="ECO:0000256" key="2">
    <source>
        <dbReference type="ARBA" id="ARBA00010400"/>
    </source>
</evidence>
<accession>A0A9W6XM70</accession>
<evidence type="ECO:0000313" key="7">
    <source>
        <dbReference type="Proteomes" id="UP001165121"/>
    </source>
</evidence>
<proteinExistence type="inferred from homology"/>
<feature type="signal peptide" evidence="5">
    <location>
        <begin position="1"/>
        <end position="23"/>
    </location>
</feature>
<evidence type="ECO:0000256" key="4">
    <source>
        <dbReference type="ARBA" id="ARBA00022729"/>
    </source>
</evidence>
<comment type="function">
    <text evidence="5">Effector that suppresses plant defense responses during pathogen infection.</text>
</comment>
<comment type="domain">
    <text evidence="5">The RxLR-dEER motif acts to carry the protein into the host cell cytoplasm through binding to cell surface phosphatidylinositol-3-phosphate.</text>
</comment>
<evidence type="ECO:0000256" key="1">
    <source>
        <dbReference type="ARBA" id="ARBA00004613"/>
    </source>
</evidence>
<dbReference type="AlphaFoldDB" id="A0A9W6XM70"/>
<comment type="similarity">
    <text evidence="2 5">Belongs to the RxLR effector family.</text>
</comment>